<keyword evidence="6" id="KW-0479">Metal-binding</keyword>
<keyword evidence="6" id="KW-0915">Sodium</keyword>
<dbReference type="GO" id="GO:0006865">
    <property type="term" value="P:amino acid transport"/>
    <property type="evidence" value="ECO:0007669"/>
    <property type="project" value="TreeGrafter"/>
</dbReference>
<dbReference type="Pfam" id="PF00209">
    <property type="entry name" value="SNF"/>
    <property type="match status" value="2"/>
</dbReference>
<keyword evidence="2" id="KW-0813">Transport</keyword>
<sequence length="163" mass="17648">MAICVKEAFTLACGSSAVTLHVIWYLISAFTGAIEDPTPGTLTPSSATTAQIEKKPGTVQLGKSLDQRGLPEEEDLQARGQWASKTEFVLAVVGQIIDLGNVWRLLYLCYKNGGVPSEGIVYYLKPDHTRLADPQVWMDAGTQIFFSHGICLVSLAALGSYNK</sequence>
<dbReference type="InterPro" id="IPR000175">
    <property type="entry name" value="Na/ntran_symport"/>
</dbReference>
<keyword evidence="3" id="KW-0812">Transmembrane</keyword>
<dbReference type="AlphaFoldDB" id="A0AAD7SXI1"/>
<keyword evidence="5" id="KW-0472">Membrane</keyword>
<evidence type="ECO:0000313" key="7">
    <source>
        <dbReference type="EMBL" id="KAJ8410470.1"/>
    </source>
</evidence>
<feature type="binding site" evidence="6">
    <location>
        <position position="147"/>
    </location>
    <ligand>
        <name>Na(+)</name>
        <dbReference type="ChEBI" id="CHEBI:29101"/>
        <label>1</label>
    </ligand>
</feature>
<reference evidence="7" key="1">
    <citation type="journal article" date="2023" name="Science">
        <title>Genome structures resolve the early diversification of teleost fishes.</title>
        <authorList>
            <person name="Parey E."/>
            <person name="Louis A."/>
            <person name="Montfort J."/>
            <person name="Bouchez O."/>
            <person name="Roques C."/>
            <person name="Iampietro C."/>
            <person name="Lluch J."/>
            <person name="Castinel A."/>
            <person name="Donnadieu C."/>
            <person name="Desvignes T."/>
            <person name="Floi Bucao C."/>
            <person name="Jouanno E."/>
            <person name="Wen M."/>
            <person name="Mejri S."/>
            <person name="Dirks R."/>
            <person name="Jansen H."/>
            <person name="Henkel C."/>
            <person name="Chen W.J."/>
            <person name="Zahm M."/>
            <person name="Cabau C."/>
            <person name="Klopp C."/>
            <person name="Thompson A.W."/>
            <person name="Robinson-Rechavi M."/>
            <person name="Braasch I."/>
            <person name="Lecointre G."/>
            <person name="Bobe J."/>
            <person name="Postlethwait J.H."/>
            <person name="Berthelot C."/>
            <person name="Roest Crollius H."/>
            <person name="Guiguen Y."/>
        </authorList>
    </citation>
    <scope>NUCLEOTIDE SEQUENCE</scope>
    <source>
        <strain evidence="7">NC1722</strain>
    </source>
</reference>
<comment type="caution">
    <text evidence="7">The sequence shown here is derived from an EMBL/GenBank/DDBJ whole genome shotgun (WGS) entry which is preliminary data.</text>
</comment>
<protein>
    <submittedName>
        <fullName evidence="7">Uncharacterized protein</fullName>
    </submittedName>
</protein>
<dbReference type="SUPFAM" id="SSF161070">
    <property type="entry name" value="SNF-like"/>
    <property type="match status" value="2"/>
</dbReference>
<dbReference type="GO" id="GO:0005886">
    <property type="term" value="C:plasma membrane"/>
    <property type="evidence" value="ECO:0007669"/>
    <property type="project" value="TreeGrafter"/>
</dbReference>
<evidence type="ECO:0000256" key="5">
    <source>
        <dbReference type="ARBA" id="ARBA00023136"/>
    </source>
</evidence>
<dbReference type="PROSITE" id="PS50267">
    <property type="entry name" value="NA_NEUROTRAN_SYMP_3"/>
    <property type="match status" value="2"/>
</dbReference>
<evidence type="ECO:0000256" key="1">
    <source>
        <dbReference type="ARBA" id="ARBA00004141"/>
    </source>
</evidence>
<dbReference type="PANTHER" id="PTHR11616">
    <property type="entry name" value="SODIUM/CHLORIDE DEPENDENT TRANSPORTER"/>
    <property type="match status" value="1"/>
</dbReference>
<evidence type="ECO:0000313" key="8">
    <source>
        <dbReference type="Proteomes" id="UP001221898"/>
    </source>
</evidence>
<dbReference type="InterPro" id="IPR037272">
    <property type="entry name" value="SNS_sf"/>
</dbReference>
<evidence type="ECO:0000256" key="3">
    <source>
        <dbReference type="ARBA" id="ARBA00022692"/>
    </source>
</evidence>
<dbReference type="GO" id="GO:0035725">
    <property type="term" value="P:sodium ion transmembrane transport"/>
    <property type="evidence" value="ECO:0007669"/>
    <property type="project" value="TreeGrafter"/>
</dbReference>
<keyword evidence="8" id="KW-1185">Reference proteome</keyword>
<dbReference type="GO" id="GO:0046872">
    <property type="term" value="F:metal ion binding"/>
    <property type="evidence" value="ECO:0007669"/>
    <property type="project" value="UniProtKB-KW"/>
</dbReference>
<evidence type="ECO:0000256" key="6">
    <source>
        <dbReference type="PIRSR" id="PIRSR600175-1"/>
    </source>
</evidence>
<name>A0AAD7SXI1_9TELE</name>
<comment type="subcellular location">
    <subcellularLocation>
        <location evidence="1">Membrane</location>
        <topology evidence="1">Multi-pass membrane protein</topology>
    </subcellularLocation>
</comment>
<evidence type="ECO:0000256" key="4">
    <source>
        <dbReference type="ARBA" id="ARBA00022989"/>
    </source>
</evidence>
<accession>A0AAD7SXI1</accession>
<dbReference type="Proteomes" id="UP001221898">
    <property type="component" value="Unassembled WGS sequence"/>
</dbReference>
<dbReference type="EMBL" id="JAINUG010000026">
    <property type="protein sequence ID" value="KAJ8410470.1"/>
    <property type="molecule type" value="Genomic_DNA"/>
</dbReference>
<evidence type="ECO:0000256" key="2">
    <source>
        <dbReference type="ARBA" id="ARBA00022448"/>
    </source>
</evidence>
<proteinExistence type="predicted"/>
<gene>
    <name evidence="7" type="ORF">AAFF_G00193740</name>
</gene>
<keyword evidence="4" id="KW-1133">Transmembrane helix</keyword>
<organism evidence="7 8">
    <name type="scientific">Aldrovandia affinis</name>
    <dbReference type="NCBI Taxonomy" id="143900"/>
    <lineage>
        <taxon>Eukaryota</taxon>
        <taxon>Metazoa</taxon>
        <taxon>Chordata</taxon>
        <taxon>Craniata</taxon>
        <taxon>Vertebrata</taxon>
        <taxon>Euteleostomi</taxon>
        <taxon>Actinopterygii</taxon>
        <taxon>Neopterygii</taxon>
        <taxon>Teleostei</taxon>
        <taxon>Notacanthiformes</taxon>
        <taxon>Halosauridae</taxon>
        <taxon>Aldrovandia</taxon>
    </lineage>
</organism>
<dbReference type="PANTHER" id="PTHR11616:SF309">
    <property type="entry name" value="TRANSPORTER"/>
    <property type="match status" value="1"/>
</dbReference>